<organism evidence="2">
    <name type="scientific">Cladocopium goreaui</name>
    <dbReference type="NCBI Taxonomy" id="2562237"/>
    <lineage>
        <taxon>Eukaryota</taxon>
        <taxon>Sar</taxon>
        <taxon>Alveolata</taxon>
        <taxon>Dinophyceae</taxon>
        <taxon>Suessiales</taxon>
        <taxon>Symbiodiniaceae</taxon>
        <taxon>Cladocopium</taxon>
    </lineage>
</organism>
<dbReference type="EMBL" id="CAMXCT020000830">
    <property type="protein sequence ID" value="CAL1137090.1"/>
    <property type="molecule type" value="Genomic_DNA"/>
</dbReference>
<protein>
    <submittedName>
        <fullName evidence="2">Uncharacterized protein</fullName>
    </submittedName>
</protein>
<evidence type="ECO:0000313" key="2">
    <source>
        <dbReference type="EMBL" id="CAI3983715.1"/>
    </source>
</evidence>
<evidence type="ECO:0000313" key="4">
    <source>
        <dbReference type="Proteomes" id="UP001152797"/>
    </source>
</evidence>
<keyword evidence="1" id="KW-0472">Membrane</keyword>
<name>A0A9P1C245_9DINO</name>
<keyword evidence="4" id="KW-1185">Reference proteome</keyword>
<dbReference type="Proteomes" id="UP001152797">
    <property type="component" value="Unassembled WGS sequence"/>
</dbReference>
<proteinExistence type="predicted"/>
<reference evidence="2" key="1">
    <citation type="submission" date="2022-10" db="EMBL/GenBank/DDBJ databases">
        <authorList>
            <person name="Chen Y."/>
            <person name="Dougan E. K."/>
            <person name="Chan C."/>
            <person name="Rhodes N."/>
            <person name="Thang M."/>
        </authorList>
    </citation>
    <scope>NUCLEOTIDE SEQUENCE</scope>
</reference>
<accession>A0A9P1C245</accession>
<sequence>MQRVTNSLQAFLHAWSMVFIFTSTLLGAKKEPRGIFPMFVDWLDKTSCMWCGLLQCRDLLGLGLDHASTGYPGQLVAVEAVQRSRCKGSAQPKSDLRRAAR</sequence>
<evidence type="ECO:0000313" key="3">
    <source>
        <dbReference type="EMBL" id="CAL1137090.1"/>
    </source>
</evidence>
<keyword evidence="1" id="KW-0812">Transmembrane</keyword>
<comment type="caution">
    <text evidence="2">The sequence shown here is derived from an EMBL/GenBank/DDBJ whole genome shotgun (WGS) entry which is preliminary data.</text>
</comment>
<dbReference type="EMBL" id="CAMXCT010000830">
    <property type="protein sequence ID" value="CAI3983715.1"/>
    <property type="molecule type" value="Genomic_DNA"/>
</dbReference>
<dbReference type="AlphaFoldDB" id="A0A9P1C245"/>
<dbReference type="EMBL" id="CAMXCT030000830">
    <property type="protein sequence ID" value="CAL4771027.1"/>
    <property type="molecule type" value="Genomic_DNA"/>
</dbReference>
<reference evidence="3" key="2">
    <citation type="submission" date="2024-04" db="EMBL/GenBank/DDBJ databases">
        <authorList>
            <person name="Chen Y."/>
            <person name="Shah S."/>
            <person name="Dougan E. K."/>
            <person name="Thang M."/>
            <person name="Chan C."/>
        </authorList>
    </citation>
    <scope>NUCLEOTIDE SEQUENCE [LARGE SCALE GENOMIC DNA]</scope>
</reference>
<keyword evidence="1" id="KW-1133">Transmembrane helix</keyword>
<gene>
    <name evidence="2" type="ORF">C1SCF055_LOCUS11305</name>
</gene>
<evidence type="ECO:0000256" key="1">
    <source>
        <dbReference type="SAM" id="Phobius"/>
    </source>
</evidence>
<feature type="transmembrane region" description="Helical" evidence="1">
    <location>
        <begin position="12"/>
        <end position="28"/>
    </location>
</feature>